<dbReference type="OrthoDB" id="5598079at2759"/>
<accession>A0A2H3DG94</accession>
<evidence type="ECO:0000259" key="1">
    <source>
        <dbReference type="Pfam" id="PF22936"/>
    </source>
</evidence>
<gene>
    <name evidence="2" type="ORF">ARMGADRAFT_877602</name>
</gene>
<sequence>ANTATELLCGWCICKGYGENECETKKHSHYHDHERATNNILCFYHKGNHEEKGDSKEETTLQVNSVKEEKASHGVINCSSPAISNWNTDTGASHSMTPNCDWFKVYSPHIIPICLANDMIIYLKGIRSVVIKPEIERENTDLVEIPDILHVPAL</sequence>
<protein>
    <recommendedName>
        <fullName evidence="1">Retrovirus-related Pol polyprotein from transposon TNT 1-94-like beta-barrel domain-containing protein</fullName>
    </recommendedName>
</protein>
<proteinExistence type="predicted"/>
<name>A0A2H3DG94_ARMGA</name>
<feature type="non-terminal residue" evidence="2">
    <location>
        <position position="154"/>
    </location>
</feature>
<dbReference type="EMBL" id="KZ293675">
    <property type="protein sequence ID" value="PBK88107.1"/>
    <property type="molecule type" value="Genomic_DNA"/>
</dbReference>
<dbReference type="InterPro" id="IPR054722">
    <property type="entry name" value="PolX-like_BBD"/>
</dbReference>
<organism evidence="2 3">
    <name type="scientific">Armillaria gallica</name>
    <name type="common">Bulbous honey fungus</name>
    <name type="synonym">Armillaria bulbosa</name>
    <dbReference type="NCBI Taxonomy" id="47427"/>
    <lineage>
        <taxon>Eukaryota</taxon>
        <taxon>Fungi</taxon>
        <taxon>Dikarya</taxon>
        <taxon>Basidiomycota</taxon>
        <taxon>Agaricomycotina</taxon>
        <taxon>Agaricomycetes</taxon>
        <taxon>Agaricomycetidae</taxon>
        <taxon>Agaricales</taxon>
        <taxon>Marasmiineae</taxon>
        <taxon>Physalacriaceae</taxon>
        <taxon>Armillaria</taxon>
    </lineage>
</organism>
<keyword evidence="3" id="KW-1185">Reference proteome</keyword>
<feature type="non-terminal residue" evidence="2">
    <location>
        <position position="1"/>
    </location>
</feature>
<dbReference type="InParanoid" id="A0A2H3DG94"/>
<feature type="domain" description="Retrovirus-related Pol polyprotein from transposon TNT 1-94-like beta-barrel" evidence="1">
    <location>
        <begin position="86"/>
        <end position="154"/>
    </location>
</feature>
<dbReference type="Pfam" id="PF22936">
    <property type="entry name" value="Pol_BBD"/>
    <property type="match status" value="1"/>
</dbReference>
<evidence type="ECO:0000313" key="3">
    <source>
        <dbReference type="Proteomes" id="UP000217790"/>
    </source>
</evidence>
<evidence type="ECO:0000313" key="2">
    <source>
        <dbReference type="EMBL" id="PBK88107.1"/>
    </source>
</evidence>
<dbReference type="AlphaFoldDB" id="A0A2H3DG94"/>
<dbReference type="Proteomes" id="UP000217790">
    <property type="component" value="Unassembled WGS sequence"/>
</dbReference>
<reference evidence="3" key="1">
    <citation type="journal article" date="2017" name="Nat. Ecol. Evol.">
        <title>Genome expansion and lineage-specific genetic innovations in the forest pathogenic fungi Armillaria.</title>
        <authorList>
            <person name="Sipos G."/>
            <person name="Prasanna A.N."/>
            <person name="Walter M.C."/>
            <person name="O'Connor E."/>
            <person name="Balint B."/>
            <person name="Krizsan K."/>
            <person name="Kiss B."/>
            <person name="Hess J."/>
            <person name="Varga T."/>
            <person name="Slot J."/>
            <person name="Riley R."/>
            <person name="Boka B."/>
            <person name="Rigling D."/>
            <person name="Barry K."/>
            <person name="Lee J."/>
            <person name="Mihaltcheva S."/>
            <person name="LaButti K."/>
            <person name="Lipzen A."/>
            <person name="Waldron R."/>
            <person name="Moloney N.M."/>
            <person name="Sperisen C."/>
            <person name="Kredics L."/>
            <person name="Vagvoelgyi C."/>
            <person name="Patrignani A."/>
            <person name="Fitzpatrick D."/>
            <person name="Nagy I."/>
            <person name="Doyle S."/>
            <person name="Anderson J.B."/>
            <person name="Grigoriev I.V."/>
            <person name="Gueldener U."/>
            <person name="Muensterkoetter M."/>
            <person name="Nagy L.G."/>
        </authorList>
    </citation>
    <scope>NUCLEOTIDE SEQUENCE [LARGE SCALE GENOMIC DNA]</scope>
    <source>
        <strain evidence="3">Ar21-2</strain>
    </source>
</reference>